<dbReference type="GO" id="GO:0000326">
    <property type="term" value="C:protein storage vacuole"/>
    <property type="evidence" value="ECO:0007669"/>
    <property type="project" value="UniProtKB-ARBA"/>
</dbReference>
<dbReference type="InterPro" id="IPR050253">
    <property type="entry name" value="Seed_Storage-Functional"/>
</dbReference>
<dbReference type="Gene3D" id="2.60.120.10">
    <property type="entry name" value="Jelly Rolls"/>
    <property type="match status" value="1"/>
</dbReference>
<dbReference type="AlphaFoldDB" id="A0A0R0G550"/>
<name>A0A0R0G550_SOYBN</name>
<reference evidence="3" key="2">
    <citation type="submission" date="2018-02" db="UniProtKB">
        <authorList>
            <consortium name="EnsemblPlants"/>
        </authorList>
    </citation>
    <scope>IDENTIFICATION</scope>
    <source>
        <strain evidence="3">Williams 82</strain>
    </source>
</reference>
<evidence type="ECO:0000313" key="3">
    <source>
        <dbReference type="EnsemblPlants" id="KRH10408"/>
    </source>
</evidence>
<dbReference type="OMA" id="HATTIWT"/>
<dbReference type="InterPro" id="IPR006045">
    <property type="entry name" value="Cupin_1"/>
</dbReference>
<dbReference type="Gramene" id="KRH10408">
    <property type="protein sequence ID" value="KRH10408"/>
    <property type="gene ID" value="GLYMA_15G045300"/>
</dbReference>
<dbReference type="SUPFAM" id="SSF51182">
    <property type="entry name" value="RmlC-like cupins"/>
    <property type="match status" value="1"/>
</dbReference>
<dbReference type="PANTHER" id="PTHR31189:SF2">
    <property type="entry name" value="RMLC-LIKE CUPINS SUPERFAMILY PROTEIN"/>
    <property type="match status" value="1"/>
</dbReference>
<dbReference type="Proteomes" id="UP000008827">
    <property type="component" value="Chromosome 15"/>
</dbReference>
<protein>
    <recommendedName>
        <fullName evidence="1">Cupin type-1 domain-containing protein</fullName>
    </recommendedName>
</protein>
<feature type="domain" description="Cupin type-1" evidence="1">
    <location>
        <begin position="103"/>
        <end position="254"/>
    </location>
</feature>
<sequence length="296" mass="33753">MHPAGIRRRVAKNLHWATRGPNCVRGGSHATTIWTKFLQLKEEDKLYHLREIVQQEEGKEEEEFVDEEEQQTSWSWRKILESVFEDEVKNTREKVTKTSPLSCNLYDRKPDFKNCYGWSVDQDGSEYSPLKSSGVGIYHVNLSAVNMMAPHVNPRAKEYGIGLKGSGRIQIVFPNGSNAIYMDAHIKEGDVFFIPRYFAFCQIASKNEPLEFFGFTTSAQKNRPQFLVGATSLMRTMVGPELAAAFGVSEETMRRMARAQHEAVILPTPWTAHAHDHKVVVDRVQKLTKNEMVMGF</sequence>
<accession>A0A0R0G550</accession>
<organism evidence="2">
    <name type="scientific">Glycine max</name>
    <name type="common">Soybean</name>
    <name type="synonym">Glycine hispida</name>
    <dbReference type="NCBI Taxonomy" id="3847"/>
    <lineage>
        <taxon>Eukaryota</taxon>
        <taxon>Viridiplantae</taxon>
        <taxon>Streptophyta</taxon>
        <taxon>Embryophyta</taxon>
        <taxon>Tracheophyta</taxon>
        <taxon>Spermatophyta</taxon>
        <taxon>Magnoliopsida</taxon>
        <taxon>eudicotyledons</taxon>
        <taxon>Gunneridae</taxon>
        <taxon>Pentapetalae</taxon>
        <taxon>rosids</taxon>
        <taxon>fabids</taxon>
        <taxon>Fabales</taxon>
        <taxon>Fabaceae</taxon>
        <taxon>Papilionoideae</taxon>
        <taxon>50 kb inversion clade</taxon>
        <taxon>NPAAA clade</taxon>
        <taxon>indigoferoid/millettioid clade</taxon>
        <taxon>Phaseoleae</taxon>
        <taxon>Glycine</taxon>
        <taxon>Glycine subgen. Soja</taxon>
    </lineage>
</organism>
<dbReference type="SMR" id="A0A0R0G550"/>
<dbReference type="PANTHER" id="PTHR31189">
    <property type="entry name" value="OS03G0336100 PROTEIN-RELATED"/>
    <property type="match status" value="1"/>
</dbReference>
<dbReference type="CDD" id="cd02245">
    <property type="entry name" value="cupin_7S_vicilin-like_C"/>
    <property type="match status" value="1"/>
</dbReference>
<dbReference type="InParanoid" id="A0A0R0G550"/>
<evidence type="ECO:0000313" key="4">
    <source>
        <dbReference type="Proteomes" id="UP000008827"/>
    </source>
</evidence>
<proteinExistence type="predicted"/>
<dbReference type="Pfam" id="PF00190">
    <property type="entry name" value="Cupin_1"/>
    <property type="match status" value="1"/>
</dbReference>
<keyword evidence="4" id="KW-1185">Reference proteome</keyword>
<dbReference type="EnsemblPlants" id="KRH10408">
    <property type="protein sequence ID" value="KRH10408"/>
    <property type="gene ID" value="GLYMA_15G045300"/>
</dbReference>
<dbReference type="GO" id="GO:0005783">
    <property type="term" value="C:endoplasmic reticulum"/>
    <property type="evidence" value="ECO:0007669"/>
    <property type="project" value="UniProtKB-ARBA"/>
</dbReference>
<evidence type="ECO:0000313" key="2">
    <source>
        <dbReference type="EMBL" id="KRH10408.1"/>
    </source>
</evidence>
<reference evidence="2" key="3">
    <citation type="submission" date="2018-07" db="EMBL/GenBank/DDBJ databases">
        <title>WGS assembly of Glycine max.</title>
        <authorList>
            <person name="Schmutz J."/>
            <person name="Cannon S."/>
            <person name="Schlueter J."/>
            <person name="Ma J."/>
            <person name="Mitros T."/>
            <person name="Nelson W."/>
            <person name="Hyten D."/>
            <person name="Song Q."/>
            <person name="Thelen J."/>
            <person name="Cheng J."/>
            <person name="Xu D."/>
            <person name="Hellsten U."/>
            <person name="May G."/>
            <person name="Yu Y."/>
            <person name="Sakurai T."/>
            <person name="Umezawa T."/>
            <person name="Bhattacharyya M."/>
            <person name="Sandhu D."/>
            <person name="Valliyodan B."/>
            <person name="Lindquist E."/>
            <person name="Peto M."/>
            <person name="Grant D."/>
            <person name="Shu S."/>
            <person name="Goodstein D."/>
            <person name="Barry K."/>
            <person name="Futrell-Griggs M."/>
            <person name="Abernathy B."/>
            <person name="Du J."/>
            <person name="Tian Z."/>
            <person name="Zhu L."/>
            <person name="Gill N."/>
            <person name="Joshi T."/>
            <person name="Libault M."/>
            <person name="Sethuraman A."/>
            <person name="Zhang X."/>
            <person name="Shinozaki K."/>
            <person name="Nguyen H."/>
            <person name="Wing R."/>
            <person name="Cregan P."/>
            <person name="Specht J."/>
            <person name="Grimwood J."/>
            <person name="Rokhsar D."/>
            <person name="Stacey G."/>
            <person name="Shoemaker R."/>
            <person name="Jackson S."/>
        </authorList>
    </citation>
    <scope>NUCLEOTIDE SEQUENCE</scope>
    <source>
        <tissue evidence="2">Callus</tissue>
    </source>
</reference>
<gene>
    <name evidence="2" type="ORF">GLYMA_15G045300</name>
</gene>
<reference evidence="2 3" key="1">
    <citation type="journal article" date="2010" name="Nature">
        <title>Genome sequence of the palaeopolyploid soybean.</title>
        <authorList>
            <person name="Schmutz J."/>
            <person name="Cannon S.B."/>
            <person name="Schlueter J."/>
            <person name="Ma J."/>
            <person name="Mitros T."/>
            <person name="Nelson W."/>
            <person name="Hyten D.L."/>
            <person name="Song Q."/>
            <person name="Thelen J.J."/>
            <person name="Cheng J."/>
            <person name="Xu D."/>
            <person name="Hellsten U."/>
            <person name="May G.D."/>
            <person name="Yu Y."/>
            <person name="Sakurai T."/>
            <person name="Umezawa T."/>
            <person name="Bhattacharyya M.K."/>
            <person name="Sandhu D."/>
            <person name="Valliyodan B."/>
            <person name="Lindquist E."/>
            <person name="Peto M."/>
            <person name="Grant D."/>
            <person name="Shu S."/>
            <person name="Goodstein D."/>
            <person name="Barry K."/>
            <person name="Futrell-Griggs M."/>
            <person name="Abernathy B."/>
            <person name="Du J."/>
            <person name="Tian Z."/>
            <person name="Zhu L."/>
            <person name="Gill N."/>
            <person name="Joshi T."/>
            <person name="Libault M."/>
            <person name="Sethuraman A."/>
            <person name="Zhang X.-C."/>
            <person name="Shinozaki K."/>
            <person name="Nguyen H.T."/>
            <person name="Wing R.A."/>
            <person name="Cregan P."/>
            <person name="Specht J."/>
            <person name="Grimwood J."/>
            <person name="Rokhsar D."/>
            <person name="Stacey G."/>
            <person name="Shoemaker R.C."/>
            <person name="Jackson S.A."/>
        </authorList>
    </citation>
    <scope>NUCLEOTIDE SEQUENCE</scope>
    <source>
        <strain evidence="3">cv. Williams 82</strain>
        <tissue evidence="2">Callus</tissue>
    </source>
</reference>
<dbReference type="SMART" id="SM00835">
    <property type="entry name" value="Cupin_1"/>
    <property type="match status" value="1"/>
</dbReference>
<dbReference type="PaxDb" id="3847-GLYMA15G05040.2"/>
<dbReference type="EMBL" id="CM000848">
    <property type="protein sequence ID" value="KRH10408.1"/>
    <property type="molecule type" value="Genomic_DNA"/>
</dbReference>
<dbReference type="InterPro" id="IPR011051">
    <property type="entry name" value="RmlC_Cupin_sf"/>
</dbReference>
<evidence type="ECO:0000259" key="1">
    <source>
        <dbReference type="SMART" id="SM00835"/>
    </source>
</evidence>
<dbReference type="InterPro" id="IPR014710">
    <property type="entry name" value="RmlC-like_jellyroll"/>
</dbReference>